<keyword evidence="5" id="KW-0223">Dioxygenase</keyword>
<dbReference type="PANTHER" id="PTHR28657">
    <property type="entry name" value="INDOLEAMINE 2,3-DIOXYGENASE"/>
    <property type="match status" value="1"/>
</dbReference>
<sequence>MQTRPPIPNPEHYDIDLRTGFVPSKSTALPEYYNPWRHLCSQIPHLLQTQSVRSTIDDLEVLDTKHLTTLAHWQRAYILLGYLSQGYIWQDRSNPSSTIPASIGDPFTKVCDHLGMQPVLSYAGSSLWNWEPITGHDKDHTGSDSSASSSPDLSNFRTIKCYTTFTGTRDEDAFNLVPTMVETEAGHLIPLLLGVHQYSEDLLLLHLLPVLEECTRTFTKMTEMLSVLFENCDPTIFHRDIRPMLAGSAGAEEKGLPDGVTYQCGSGRRSSGGTRGEGGGVAGVKCVGASAGQSAMFQFLDHMFGIRHESRFLVTMRAYMPRHHREFLQAVEALPSLRQIIDANPSPNDQAQVTTLVNAAFHAVLDAFKQFRTRHIAIVSRYIVQPAAAEARRLRAEGKSTREERGTAGSKPVPFLKQYRDETVLR</sequence>
<dbReference type="EC" id="1.13.11.52" evidence="5"/>
<accession>A0AA38YFR9</accession>
<feature type="binding site" description="proximal binding residue" evidence="4">
    <location>
        <position position="375"/>
    </location>
    <ligand>
        <name>heme b</name>
        <dbReference type="ChEBI" id="CHEBI:60344"/>
    </ligand>
    <ligandPart>
        <name>Fe</name>
        <dbReference type="ChEBI" id="CHEBI:18248"/>
    </ligandPart>
</feature>
<evidence type="ECO:0000256" key="1">
    <source>
        <dbReference type="ARBA" id="ARBA00007119"/>
    </source>
</evidence>
<dbReference type="InterPro" id="IPR037217">
    <property type="entry name" value="Trp/Indoleamine_2_3_dOase-like"/>
</dbReference>
<comment type="similarity">
    <text evidence="1 5">Belongs to the indoleamine 2,3-dioxygenase family.</text>
</comment>
<comment type="catalytic activity">
    <reaction evidence="5">
        <text>L-tryptophan + O2 = N-formyl-L-kynurenine</text>
        <dbReference type="Rhea" id="RHEA:24536"/>
        <dbReference type="ChEBI" id="CHEBI:15379"/>
        <dbReference type="ChEBI" id="CHEBI:57912"/>
        <dbReference type="ChEBI" id="CHEBI:58629"/>
    </reaction>
</comment>
<keyword evidence="5" id="KW-0560">Oxidoreductase</keyword>
<protein>
    <recommendedName>
        <fullName evidence="5">Indoleamine 2,3-dioxygenase</fullName>
        <ecNumber evidence="5">1.13.11.52</ecNumber>
    </recommendedName>
</protein>
<dbReference type="SUPFAM" id="SSF140959">
    <property type="entry name" value="Indolic compounds 2,3-dioxygenase-like"/>
    <property type="match status" value="1"/>
</dbReference>
<evidence type="ECO:0000256" key="4">
    <source>
        <dbReference type="PIRSR" id="PIRSR600898-1"/>
    </source>
</evidence>
<dbReference type="EMBL" id="JAPDRN010000001">
    <property type="protein sequence ID" value="KAJ9647565.1"/>
    <property type="molecule type" value="Genomic_DNA"/>
</dbReference>
<dbReference type="PANTHER" id="PTHR28657:SF5">
    <property type="entry name" value="INDOLEAMINE 2,3-DIOXYGENASE"/>
    <property type="match status" value="1"/>
</dbReference>
<dbReference type="Pfam" id="PF01231">
    <property type="entry name" value="IDO"/>
    <property type="match status" value="1"/>
</dbReference>
<evidence type="ECO:0000256" key="3">
    <source>
        <dbReference type="ARBA" id="ARBA00023004"/>
    </source>
</evidence>
<name>A0AA38YFR9_9EURO</name>
<dbReference type="AlphaFoldDB" id="A0AA38YFR9"/>
<evidence type="ECO:0000313" key="6">
    <source>
        <dbReference type="EMBL" id="KAJ9647565.1"/>
    </source>
</evidence>
<dbReference type="GO" id="GO:0046872">
    <property type="term" value="F:metal ion binding"/>
    <property type="evidence" value="ECO:0007669"/>
    <property type="project" value="UniProtKB-UniRule"/>
</dbReference>
<dbReference type="GO" id="GO:0019441">
    <property type="term" value="P:L-tryptophan catabolic process to kynurenine"/>
    <property type="evidence" value="ECO:0007669"/>
    <property type="project" value="UniProtKB-UniRule"/>
</dbReference>
<dbReference type="GO" id="GO:0033754">
    <property type="term" value="F:indoleamine 2,3-dioxygenase activity"/>
    <property type="evidence" value="ECO:0007669"/>
    <property type="project" value="UniProtKB-EC"/>
</dbReference>
<organism evidence="6 7">
    <name type="scientific">Knufia peltigerae</name>
    <dbReference type="NCBI Taxonomy" id="1002370"/>
    <lineage>
        <taxon>Eukaryota</taxon>
        <taxon>Fungi</taxon>
        <taxon>Dikarya</taxon>
        <taxon>Ascomycota</taxon>
        <taxon>Pezizomycotina</taxon>
        <taxon>Eurotiomycetes</taxon>
        <taxon>Chaetothyriomycetidae</taxon>
        <taxon>Chaetothyriales</taxon>
        <taxon>Trichomeriaceae</taxon>
        <taxon>Knufia</taxon>
    </lineage>
</organism>
<proteinExistence type="inferred from homology"/>
<gene>
    <name evidence="6" type="ORF">H2204_000194</name>
</gene>
<keyword evidence="4 5" id="KW-0349">Heme</keyword>
<dbReference type="InterPro" id="IPR000898">
    <property type="entry name" value="Indolamine_dOase"/>
</dbReference>
<keyword evidence="2 4" id="KW-0479">Metal-binding</keyword>
<dbReference type="Proteomes" id="UP001172681">
    <property type="component" value="Unassembled WGS sequence"/>
</dbReference>
<reference evidence="6" key="1">
    <citation type="submission" date="2022-10" db="EMBL/GenBank/DDBJ databases">
        <title>Culturing micro-colonial fungi from biological soil crusts in the Mojave desert and describing Neophaeococcomyces mojavensis, and introducing the new genera and species Taxawa tesnikishii.</title>
        <authorList>
            <person name="Kurbessoian T."/>
            <person name="Stajich J.E."/>
        </authorList>
    </citation>
    <scope>NUCLEOTIDE SEQUENCE</scope>
    <source>
        <strain evidence="6">TK_35</strain>
    </source>
</reference>
<dbReference type="GO" id="GO:0020037">
    <property type="term" value="F:heme binding"/>
    <property type="evidence" value="ECO:0007669"/>
    <property type="project" value="UniProtKB-UniRule"/>
</dbReference>
<keyword evidence="7" id="KW-1185">Reference proteome</keyword>
<dbReference type="GO" id="GO:0034354">
    <property type="term" value="P:'de novo' NAD+ biosynthetic process from L-tryptophan"/>
    <property type="evidence" value="ECO:0007669"/>
    <property type="project" value="TreeGrafter"/>
</dbReference>
<dbReference type="GO" id="GO:0005737">
    <property type="term" value="C:cytoplasm"/>
    <property type="evidence" value="ECO:0007669"/>
    <property type="project" value="TreeGrafter"/>
</dbReference>
<evidence type="ECO:0000256" key="5">
    <source>
        <dbReference type="RuleBase" id="RU369119"/>
    </source>
</evidence>
<dbReference type="Gene3D" id="1.20.58.480">
    <property type="match status" value="1"/>
</dbReference>
<evidence type="ECO:0000313" key="7">
    <source>
        <dbReference type="Proteomes" id="UP001172681"/>
    </source>
</evidence>
<keyword evidence="3 4" id="KW-0408">Iron</keyword>
<comment type="function">
    <text evidence="5">Produces N-formyl-kynurenine through the oxidation of tryptophan.</text>
</comment>
<comment type="caution">
    <text evidence="6">The sequence shown here is derived from an EMBL/GenBank/DDBJ whole genome shotgun (WGS) entry which is preliminary data.</text>
</comment>
<evidence type="ECO:0000256" key="2">
    <source>
        <dbReference type="ARBA" id="ARBA00022723"/>
    </source>
</evidence>